<evidence type="ECO:0000259" key="3">
    <source>
        <dbReference type="Pfam" id="PF21959"/>
    </source>
</evidence>
<feature type="domain" description="DUF7927" evidence="4">
    <location>
        <begin position="1020"/>
        <end position="1136"/>
    </location>
</feature>
<reference evidence="5 6" key="1">
    <citation type="submission" date="2020-07" db="EMBL/GenBank/DDBJ databases">
        <title>Sequencing the genomes of 1000 actinobacteria strains.</title>
        <authorList>
            <person name="Klenk H.-P."/>
        </authorList>
    </citation>
    <scope>NUCLEOTIDE SEQUENCE [LARGE SCALE GENOMIC DNA]</scope>
    <source>
        <strain evidence="5 6">DSM 23871</strain>
    </source>
</reference>
<dbReference type="Pfam" id="PF20674">
    <property type="entry name" value="SpaA_3"/>
    <property type="match status" value="2"/>
</dbReference>
<organism evidence="5 6">
    <name type="scientific">Leifsonia soli</name>
    <dbReference type="NCBI Taxonomy" id="582665"/>
    <lineage>
        <taxon>Bacteria</taxon>
        <taxon>Bacillati</taxon>
        <taxon>Actinomycetota</taxon>
        <taxon>Actinomycetes</taxon>
        <taxon>Micrococcales</taxon>
        <taxon>Microbacteriaceae</taxon>
        <taxon>Leifsonia</taxon>
    </lineage>
</organism>
<feature type="domain" description="DUF7927" evidence="4">
    <location>
        <begin position="898"/>
        <end position="1013"/>
    </location>
</feature>
<accession>A0A852T269</accession>
<dbReference type="RefSeq" id="WP_179457542.1">
    <property type="nucleotide sequence ID" value="NZ_BAAAPX010000001.1"/>
</dbReference>
<dbReference type="InterPro" id="IPR054215">
    <property type="entry name" value="DUF6923"/>
</dbReference>
<dbReference type="InterPro" id="IPR051172">
    <property type="entry name" value="Chlamydia_OmcB"/>
</dbReference>
<dbReference type="EMBL" id="JACCBJ010000001">
    <property type="protein sequence ID" value="NYD75708.1"/>
    <property type="molecule type" value="Genomic_DNA"/>
</dbReference>
<dbReference type="Pfam" id="PF25549">
    <property type="entry name" value="DUF7927"/>
    <property type="match status" value="10"/>
</dbReference>
<evidence type="ECO:0000259" key="4">
    <source>
        <dbReference type="Pfam" id="PF25549"/>
    </source>
</evidence>
<proteinExistence type="predicted"/>
<dbReference type="Pfam" id="PF21959">
    <property type="entry name" value="DUF6923"/>
    <property type="match status" value="1"/>
</dbReference>
<evidence type="ECO:0000313" key="6">
    <source>
        <dbReference type="Proteomes" id="UP000589620"/>
    </source>
</evidence>
<feature type="domain" description="DUF7927" evidence="4">
    <location>
        <begin position="1398"/>
        <end position="1516"/>
    </location>
</feature>
<dbReference type="InterPro" id="IPR048834">
    <property type="entry name" value="SpaA_pre-album"/>
</dbReference>
<dbReference type="SUPFAM" id="SSF69304">
    <property type="entry name" value="Tricorn protease N-terminal domain"/>
    <property type="match status" value="1"/>
</dbReference>
<keyword evidence="1" id="KW-1133">Transmembrane helix</keyword>
<dbReference type="InterPro" id="IPR047589">
    <property type="entry name" value="DUF11_rpt"/>
</dbReference>
<evidence type="ECO:0000259" key="2">
    <source>
        <dbReference type="Pfam" id="PF20674"/>
    </source>
</evidence>
<name>A0A852T269_9MICO</name>
<feature type="domain" description="SpaA-like prealbumin fold" evidence="2">
    <location>
        <begin position="526"/>
        <end position="638"/>
    </location>
</feature>
<feature type="domain" description="DUF7927" evidence="4">
    <location>
        <begin position="646"/>
        <end position="759"/>
    </location>
</feature>
<feature type="domain" description="SpaA-like prealbumin fold" evidence="2">
    <location>
        <begin position="164"/>
        <end position="277"/>
    </location>
</feature>
<keyword evidence="1" id="KW-0812">Transmembrane</keyword>
<dbReference type="Gene3D" id="2.60.40.10">
    <property type="entry name" value="Immunoglobulins"/>
    <property type="match status" value="5"/>
</dbReference>
<dbReference type="GO" id="GO:0005975">
    <property type="term" value="P:carbohydrate metabolic process"/>
    <property type="evidence" value="ECO:0007669"/>
    <property type="project" value="UniProtKB-ARBA"/>
</dbReference>
<dbReference type="InterPro" id="IPR013783">
    <property type="entry name" value="Ig-like_fold"/>
</dbReference>
<keyword evidence="6" id="KW-1185">Reference proteome</keyword>
<evidence type="ECO:0000256" key="1">
    <source>
        <dbReference type="SAM" id="Phobius"/>
    </source>
</evidence>
<feature type="transmembrane region" description="Helical" evidence="1">
    <location>
        <begin position="1912"/>
        <end position="1933"/>
    </location>
</feature>
<feature type="domain" description="DUF7927" evidence="4">
    <location>
        <begin position="1145"/>
        <end position="1266"/>
    </location>
</feature>
<dbReference type="PANTHER" id="PTHR34819:SF3">
    <property type="entry name" value="CELL SURFACE PROTEIN"/>
    <property type="match status" value="1"/>
</dbReference>
<evidence type="ECO:0000313" key="5">
    <source>
        <dbReference type="EMBL" id="NYD75708.1"/>
    </source>
</evidence>
<feature type="domain" description="DUF7927" evidence="4">
    <location>
        <begin position="1525"/>
        <end position="1643"/>
    </location>
</feature>
<feature type="domain" description="DUF7927" evidence="4">
    <location>
        <begin position="1774"/>
        <end position="1879"/>
    </location>
</feature>
<feature type="domain" description="DUF7927" evidence="4">
    <location>
        <begin position="769"/>
        <end position="887"/>
    </location>
</feature>
<sequence length="1944" mass="194754">MTSGTATVTADAVPTWAPSVIGNQAYAGTPGKPAIHIFGAGVVTTTLRSITVKDPTGVAVKGYGLVSADAEATGSDERITWTSDTTVTKLADIHPAPGPGPENGCQMNPGGFGTGTATCTGLLPTADSRWGSLVVQSVGATTFSATMTAAGGGEAVALGFMTSKLTLSKTVAGRVHPSDRFDTFITSPEQSTLGQATTGTSNSSTTGAVTILPVTGSYTLSEAAGNETTSLGSYTQSWTCTNANSGSATVLPSGSGTSKTVVPAVGDDISCTITNTPPPPVWTCSAFGYLFQSPSDGVHQIYQVDLVSGAATQIGTTPDTVNGIGYNTLDNYMYGWDITTQTLVRIASDGTLTNLGQPAGASAPSGYQVGDFDNAGHLFLQYGGTGDGQWVEIDLAPGSANYGKVIASGTPTRPAGIANLPSDWTYVNGGFYGLADTTAGTGGAHLLRFDATTHAYTDLGPIANTSASATYGAAYADAAGNLYFSDNGSGTIYRVKPTTLESIVVSAGPSSVGNDGARCATAPIPTITVTKTVNGRVQPADQFTVGLNNGGGPALTSATTTGTNTTASTTNWPVSQNATYTITDVMAPGSPDALTSYSPTVVCTDSAGNKLTTGGSTAAWTFTVPGADAYICNVTNTPNTPSFTVSKSASSTSVAAGGVLTYTVTVTNTGTVPFTAANPASFTDSLVGVTDDAAYNGDASNGATVTGNTLSWSGPLAVGATQTITYSVTVRTPDNGNHILTNQVTPGTNGTCVTAGDCTTNTPVRSFHVTKTADRNQVVPGDTITYTVTVVNDGQVDYTAGTPASWSDDLTAVLDDATYNGDVTGGATYAAPTLSWSGPLAIGATATFTYSVTVNTPDTGDQKLTNSVVTPVEGGCPAGSTDPACTVTIPSGSYTVAKSASTTLAKPGDTVTYTVTVTNTGNIDYTPAAPAAFTDDLSSVLDDATYNGDASNGATVTGTHLTWSGPLPIGQSITITYSVTVNSPDTGDKVVKNTVRPTEPGGACATAGGCTTTTQVQSFTVAKASSPSGAVHEGDVVTYTVTVTNTGTGAFTAADPASFTDDLTKVLDDASYNGDAGNGAVVNGNTLSWSGALAVGATQTITYSVTVNKPDTGNKVLTNAVVPGDGGDCATAGSCTTTNDVQSFTVSKTSSPTGAVKPGDVITYTVTVKNTGTATYTAGAPASFTDDLSKVLDDATYNNDANNGAAYAAPTLSWSGPLAVGATTTVTYSVTVGAPASGDGSLTNAVTTPPNTGGGCDPEGSCSVTNPVQAFTALKTSSSTQAVPGDVVTYTITVANVGQVAYTAVNPAAVSDNLTGVLDDATYNGDASNGATYTAPTLAWALAIPVGGSVTLTYSVTVNTPDTGDHSLKNTVILPPDGGCAIPGGCETTTPVKSFSTAKSADTNAVIPGGKVTYTITVTNTGQVDYTAANPAVWTDDLTQVLDDATYNGDATGGATYAAPTLSWSGPLAIGASLTFTYSVTVNNPDAGDKKLHNAVVTPPGIGGDCEAGSTNPSCTVDVPSGSYTVAKTADKADVAPGDTVTYTVTVKNTGDVSYTAAKPASFTDDLSSVLDDATYNGDATNGATFSNPNLKWSGPLAVGATITVTYSVTVNTPDAGDKAVINTVRPTGGGGSCDPAAACSTTTNVQSFTVSKASSATSAKPGDVITYTITVTNTGKAAFTAAKPAAFTDDLSHVLDDAAYNGDASNGGSYTAPKLAWALALPVGQTVTVTYSITVTNPDTGDHELKNVVVPGNGGECDPAASCTTNDPVEGFTVRKTVDQANAQPGATVRYTITVSNTGKVDYTATHPASFTDDLSEVLDDAVYNGDASGGATYVKPVLSWSGPLPVGATTTITYSVKVNAPDTGDKKLVNAVVTSDGGNCVAGAGGAGCSVTTTVADPPAAVLAHTGSTFALPAAIIGALLALGGVALAFFGRRRRTVTGKH</sequence>
<keyword evidence="1" id="KW-0472">Membrane</keyword>
<dbReference type="NCBIfam" id="TIGR01451">
    <property type="entry name" value="B_ant_repeat"/>
    <property type="match status" value="10"/>
</dbReference>
<dbReference type="PANTHER" id="PTHR34819">
    <property type="entry name" value="LARGE CYSTEINE-RICH PERIPLASMIC PROTEIN OMCB"/>
    <property type="match status" value="1"/>
</dbReference>
<gene>
    <name evidence="5" type="ORF">BJ963_003227</name>
</gene>
<feature type="domain" description="DUF7927" evidence="4">
    <location>
        <begin position="1652"/>
        <end position="1767"/>
    </location>
</feature>
<comment type="caution">
    <text evidence="5">The sequence shown here is derived from an EMBL/GenBank/DDBJ whole genome shotgun (WGS) entry which is preliminary data.</text>
</comment>
<dbReference type="InterPro" id="IPR057687">
    <property type="entry name" value="DUF7927"/>
</dbReference>
<feature type="domain" description="DUF7927" evidence="4">
    <location>
        <begin position="1276"/>
        <end position="1391"/>
    </location>
</feature>
<dbReference type="Proteomes" id="UP000589620">
    <property type="component" value="Unassembled WGS sequence"/>
</dbReference>
<protein>
    <submittedName>
        <fullName evidence="5">Putative repeat protein (TIGR01451 family)</fullName>
    </submittedName>
</protein>
<feature type="domain" description="DUF6923" evidence="3">
    <location>
        <begin position="302"/>
        <end position="521"/>
    </location>
</feature>